<dbReference type="InterPro" id="IPR006164">
    <property type="entry name" value="DNA_bd_Ku70/Ku80"/>
</dbReference>
<dbReference type="InterPro" id="IPR003034">
    <property type="entry name" value="SAP_dom"/>
</dbReference>
<keyword evidence="3" id="KW-0547">Nucleotide-binding</keyword>
<dbReference type="InterPro" id="IPR006165">
    <property type="entry name" value="Ku70"/>
</dbReference>
<keyword evidence="10" id="KW-0234">DNA repair</keyword>
<dbReference type="SMART" id="SM00513">
    <property type="entry name" value="SAP"/>
    <property type="match status" value="1"/>
</dbReference>
<dbReference type="CDD" id="cd00788">
    <property type="entry name" value="KU70"/>
    <property type="match status" value="1"/>
</dbReference>
<dbReference type="InterPro" id="IPR027388">
    <property type="entry name" value="Ku70_bridge/pillars_dom_sf"/>
</dbReference>
<dbReference type="SUPFAM" id="SSF100939">
    <property type="entry name" value="SPOC domain-like"/>
    <property type="match status" value="1"/>
</dbReference>
<evidence type="ECO:0000313" key="14">
    <source>
        <dbReference type="Proteomes" id="UP000247409"/>
    </source>
</evidence>
<dbReference type="GO" id="GO:0006310">
    <property type="term" value="P:DNA recombination"/>
    <property type="evidence" value="ECO:0007669"/>
    <property type="project" value="UniProtKB-KW"/>
</dbReference>
<dbReference type="InterPro" id="IPR005160">
    <property type="entry name" value="Ku_C"/>
</dbReference>
<dbReference type="PANTHER" id="PTHR12604">
    <property type="entry name" value="KU AUTOANTIGEN DNA HELICASE"/>
    <property type="match status" value="1"/>
</dbReference>
<dbReference type="GO" id="GO:0005524">
    <property type="term" value="F:ATP binding"/>
    <property type="evidence" value="ECO:0007669"/>
    <property type="project" value="UniProtKB-KW"/>
</dbReference>
<keyword evidence="4" id="KW-0227">DNA damage</keyword>
<accession>A0A2V3IUI3</accession>
<dbReference type="Pfam" id="PF03731">
    <property type="entry name" value="Ku_N"/>
    <property type="match status" value="1"/>
</dbReference>
<evidence type="ECO:0000256" key="1">
    <source>
        <dbReference type="ARBA" id="ARBA00004123"/>
    </source>
</evidence>
<evidence type="ECO:0000256" key="8">
    <source>
        <dbReference type="ARBA" id="ARBA00023125"/>
    </source>
</evidence>
<keyword evidence="9" id="KW-0233">DNA recombination</keyword>
<dbReference type="SMART" id="SM00559">
    <property type="entry name" value="Ku78"/>
    <property type="match status" value="1"/>
</dbReference>
<comment type="similarity">
    <text evidence="2">Belongs to the ku70 family.</text>
</comment>
<dbReference type="Gene3D" id="1.10.1600.10">
    <property type="match status" value="1"/>
</dbReference>
<reference evidence="13 14" key="1">
    <citation type="journal article" date="2018" name="Mol. Biol. Evol.">
        <title>Analysis of the draft genome of the red seaweed Gracilariopsis chorda provides insights into genome size evolution in Rhodophyta.</title>
        <authorList>
            <person name="Lee J."/>
            <person name="Yang E.C."/>
            <person name="Graf L."/>
            <person name="Yang J.H."/>
            <person name="Qiu H."/>
            <person name="Zel Zion U."/>
            <person name="Chan C.X."/>
            <person name="Stephens T.G."/>
            <person name="Weber A.P.M."/>
            <person name="Boo G.H."/>
            <person name="Boo S.M."/>
            <person name="Kim K.M."/>
            <person name="Shin Y."/>
            <person name="Jung M."/>
            <person name="Lee S.J."/>
            <person name="Yim H.S."/>
            <person name="Lee J.H."/>
            <person name="Bhattacharya D."/>
            <person name="Yoon H.S."/>
        </authorList>
    </citation>
    <scope>NUCLEOTIDE SEQUENCE [LARGE SCALE GENOMIC DNA]</scope>
    <source>
        <strain evidence="13 14">SKKU-2015</strain>
        <tissue evidence="13">Whole body</tissue>
    </source>
</reference>
<dbReference type="GO" id="GO:0000723">
    <property type="term" value="P:telomere maintenance"/>
    <property type="evidence" value="ECO:0007669"/>
    <property type="project" value="InterPro"/>
</dbReference>
<dbReference type="EMBL" id="NBIV01000062">
    <property type="protein sequence ID" value="PXF45377.1"/>
    <property type="molecule type" value="Genomic_DNA"/>
</dbReference>
<dbReference type="GO" id="GO:0003678">
    <property type="term" value="F:DNA helicase activity"/>
    <property type="evidence" value="ECO:0007669"/>
    <property type="project" value="InterPro"/>
</dbReference>
<dbReference type="SUPFAM" id="SSF53300">
    <property type="entry name" value="vWA-like"/>
    <property type="match status" value="1"/>
</dbReference>
<dbReference type="AlphaFoldDB" id="A0A2V3IUI3"/>
<dbReference type="Gene3D" id="3.40.50.410">
    <property type="entry name" value="von Willebrand factor, type A domain"/>
    <property type="match status" value="1"/>
</dbReference>
<dbReference type="Pfam" id="PF02735">
    <property type="entry name" value="Ku"/>
    <property type="match status" value="1"/>
</dbReference>
<evidence type="ECO:0000313" key="13">
    <source>
        <dbReference type="EMBL" id="PXF45377.1"/>
    </source>
</evidence>
<dbReference type="GO" id="GO:0042162">
    <property type="term" value="F:telomeric DNA binding"/>
    <property type="evidence" value="ECO:0007669"/>
    <property type="project" value="InterPro"/>
</dbReference>
<dbReference type="GO" id="GO:0003690">
    <property type="term" value="F:double-stranded DNA binding"/>
    <property type="evidence" value="ECO:0007669"/>
    <property type="project" value="TreeGrafter"/>
</dbReference>
<dbReference type="GO" id="GO:0043564">
    <property type="term" value="C:Ku70:Ku80 complex"/>
    <property type="evidence" value="ECO:0007669"/>
    <property type="project" value="InterPro"/>
</dbReference>
<dbReference type="Gene3D" id="4.10.970.10">
    <property type="entry name" value="Ku70, bridge and pillars"/>
    <property type="match status" value="1"/>
</dbReference>
<dbReference type="Proteomes" id="UP000247409">
    <property type="component" value="Unassembled WGS sequence"/>
</dbReference>
<dbReference type="STRING" id="448386.A0A2V3IUI3"/>
<protein>
    <submittedName>
        <fullName evidence="13">X-ray repair cross-complementing protein 5</fullName>
    </submittedName>
</protein>
<dbReference type="PANTHER" id="PTHR12604:SF2">
    <property type="entry name" value="X-RAY REPAIR CROSS-COMPLEMENTING PROTEIN 6"/>
    <property type="match status" value="1"/>
</dbReference>
<name>A0A2V3IUI3_9FLOR</name>
<evidence type="ECO:0000256" key="6">
    <source>
        <dbReference type="ARBA" id="ARBA00022806"/>
    </source>
</evidence>
<dbReference type="InterPro" id="IPR047087">
    <property type="entry name" value="KU70_core_dom"/>
</dbReference>
<proteinExistence type="inferred from homology"/>
<sequence length="719" mass="80251">MNAEQIARRKGLAVRDAVVFLIDWRTPMIRKDPTIEMNADISKEAPCLLSVTLRCIADVMKSKIISRNGDAVGIIAFGARGLTARQGWPGVRVIRALKASDADGVKLLQNLAHRLESGEAEDLLDLSDEEVRETPISEGDELFCFGPNGSTEFDKALWAARHQFTAVSASRLSVIHRKRVFVFTNDNDPSRGSHAIRKQCESQMKDLADMGAVVEVSILLSPSLLADSTANDAIGSAEFFNNLIYTDEDTVSDEKGSVTIATVYSFEDLRTRVRRKEMKKRAMRKTVLILGPDYKIGLLMYALVRRAKRPQKIELVASTDKPVFKITTNTCDAFGEILKPEGIRLTFKADYLKDKKYTTPGAPPSGSEGGETESLQQEQLFPRLHGFTKAEVLKAKALGKIGLHLYGFRKKHFLKPEHVLGPPSFLFPDDSVYVGSTQAFSTLLKCMLRRNVIAIVAVRLNATSATGMRFAALIPQQEVFAEDIEKSVPGGFQMHYLPYMDDVYTAWRKEMNALNEEVKIEPKEEELLIEYDDELGSVGIAREMVKKLELEPYSPNHFLNPDLQRFYAGLENAAGIESTYQPQDELLNPKVEEMQERAQSDMEALKIREADIDFDGDAEAERFATKSSKRAAEQSEAAAQRAAKKRAVMMAAQQECDDSVYMNKFHNGTLEKMKKQELQLYCRAHGLSDKGNKANLVITVEEHIKEQVLASEANGHDAA</sequence>
<keyword evidence="5" id="KW-0378">Hydrolase</keyword>
<dbReference type="InterPro" id="IPR036465">
    <property type="entry name" value="vWFA_dom_sf"/>
</dbReference>
<keyword evidence="8" id="KW-0238">DNA-binding</keyword>
<keyword evidence="14" id="KW-1185">Reference proteome</keyword>
<dbReference type="PROSITE" id="PS50800">
    <property type="entry name" value="SAP"/>
    <property type="match status" value="1"/>
</dbReference>
<dbReference type="GO" id="GO:0006303">
    <property type="term" value="P:double-strand break repair via nonhomologous end joining"/>
    <property type="evidence" value="ECO:0007669"/>
    <property type="project" value="InterPro"/>
</dbReference>
<dbReference type="InterPro" id="IPR036361">
    <property type="entry name" value="SAP_dom_sf"/>
</dbReference>
<evidence type="ECO:0000256" key="10">
    <source>
        <dbReference type="ARBA" id="ARBA00023204"/>
    </source>
</evidence>
<evidence type="ECO:0000256" key="9">
    <source>
        <dbReference type="ARBA" id="ARBA00023172"/>
    </source>
</evidence>
<dbReference type="PIRSF" id="PIRSF003033">
    <property type="entry name" value="Ku70"/>
    <property type="match status" value="1"/>
</dbReference>
<comment type="subcellular location">
    <subcellularLocation>
        <location evidence="1">Nucleus</location>
    </subcellularLocation>
</comment>
<comment type="caution">
    <text evidence="13">The sequence shown here is derived from an EMBL/GenBank/DDBJ whole genome shotgun (WGS) entry which is preliminary data.</text>
</comment>
<dbReference type="InterPro" id="IPR016194">
    <property type="entry name" value="SPOC-like_C_dom_sf"/>
</dbReference>
<evidence type="ECO:0000256" key="2">
    <source>
        <dbReference type="ARBA" id="ARBA00005240"/>
    </source>
</evidence>
<dbReference type="Pfam" id="PF03730">
    <property type="entry name" value="Ku_C"/>
    <property type="match status" value="1"/>
</dbReference>
<dbReference type="GO" id="GO:0016787">
    <property type="term" value="F:hydrolase activity"/>
    <property type="evidence" value="ECO:0007669"/>
    <property type="project" value="UniProtKB-KW"/>
</dbReference>
<evidence type="ECO:0000256" key="4">
    <source>
        <dbReference type="ARBA" id="ARBA00022763"/>
    </source>
</evidence>
<organism evidence="13 14">
    <name type="scientific">Gracilariopsis chorda</name>
    <dbReference type="NCBI Taxonomy" id="448386"/>
    <lineage>
        <taxon>Eukaryota</taxon>
        <taxon>Rhodophyta</taxon>
        <taxon>Florideophyceae</taxon>
        <taxon>Rhodymeniophycidae</taxon>
        <taxon>Gracilariales</taxon>
        <taxon>Gracilariaceae</taxon>
        <taxon>Gracilariopsis</taxon>
    </lineage>
</organism>
<dbReference type="GO" id="GO:0003684">
    <property type="term" value="F:damaged DNA binding"/>
    <property type="evidence" value="ECO:0007669"/>
    <property type="project" value="InterPro"/>
</dbReference>
<dbReference type="OrthoDB" id="3249161at2759"/>
<evidence type="ECO:0000256" key="5">
    <source>
        <dbReference type="ARBA" id="ARBA00022801"/>
    </source>
</evidence>
<keyword evidence="11" id="KW-0539">Nucleus</keyword>
<keyword evidence="7" id="KW-0067">ATP-binding</keyword>
<keyword evidence="6" id="KW-0347">Helicase</keyword>
<feature type="domain" description="SAP" evidence="12">
    <location>
        <begin position="670"/>
        <end position="704"/>
    </location>
</feature>
<evidence type="ECO:0000256" key="7">
    <source>
        <dbReference type="ARBA" id="ARBA00022840"/>
    </source>
</evidence>
<dbReference type="SUPFAM" id="SSF68906">
    <property type="entry name" value="SAP domain"/>
    <property type="match status" value="1"/>
</dbReference>
<evidence type="ECO:0000256" key="3">
    <source>
        <dbReference type="ARBA" id="ARBA00022741"/>
    </source>
</evidence>
<evidence type="ECO:0000259" key="12">
    <source>
        <dbReference type="PROSITE" id="PS50800"/>
    </source>
</evidence>
<dbReference type="InterPro" id="IPR005161">
    <property type="entry name" value="Ku_N"/>
</dbReference>
<gene>
    <name evidence="13" type="ORF">BWQ96_04897</name>
</gene>
<evidence type="ECO:0000256" key="11">
    <source>
        <dbReference type="ARBA" id="ARBA00023242"/>
    </source>
</evidence>
<dbReference type="Gene3D" id="2.40.290.10">
    <property type="match status" value="1"/>
</dbReference>
<dbReference type="Pfam" id="PF02037">
    <property type="entry name" value="SAP"/>
    <property type="match status" value="1"/>
</dbReference>